<feature type="transmembrane region" description="Helical" evidence="2">
    <location>
        <begin position="93"/>
        <end position="111"/>
    </location>
</feature>
<reference evidence="3" key="2">
    <citation type="journal article" date="2021" name="PeerJ">
        <title>Extensive microbial diversity within the chicken gut microbiome revealed by metagenomics and culture.</title>
        <authorList>
            <person name="Gilroy R."/>
            <person name="Ravi A."/>
            <person name="Getino M."/>
            <person name="Pursley I."/>
            <person name="Horton D.L."/>
            <person name="Alikhan N.F."/>
            <person name="Baker D."/>
            <person name="Gharbi K."/>
            <person name="Hall N."/>
            <person name="Watson M."/>
            <person name="Adriaenssens E.M."/>
            <person name="Foster-Nyarko E."/>
            <person name="Jarju S."/>
            <person name="Secka A."/>
            <person name="Antonio M."/>
            <person name="Oren A."/>
            <person name="Chaudhuri R.R."/>
            <person name="La Ragione R."/>
            <person name="Hildebrand F."/>
            <person name="Pallen M.J."/>
        </authorList>
    </citation>
    <scope>NUCLEOTIDE SEQUENCE</scope>
    <source>
        <strain evidence="3">11167</strain>
    </source>
</reference>
<proteinExistence type="predicted"/>
<protein>
    <submittedName>
        <fullName evidence="3">Uncharacterized protein</fullName>
    </submittedName>
</protein>
<name>A0A9D9H967_9SPIR</name>
<comment type="caution">
    <text evidence="3">The sequence shown here is derived from an EMBL/GenBank/DDBJ whole genome shotgun (WGS) entry which is preliminary data.</text>
</comment>
<keyword evidence="2" id="KW-0472">Membrane</keyword>
<gene>
    <name evidence="3" type="ORF">IAC42_02355</name>
</gene>
<evidence type="ECO:0000256" key="2">
    <source>
        <dbReference type="SAM" id="Phobius"/>
    </source>
</evidence>
<keyword evidence="2" id="KW-1133">Transmembrane helix</keyword>
<feature type="region of interest" description="Disordered" evidence="1">
    <location>
        <begin position="55"/>
        <end position="81"/>
    </location>
</feature>
<evidence type="ECO:0000256" key="1">
    <source>
        <dbReference type="SAM" id="MobiDB-lite"/>
    </source>
</evidence>
<sequence length="192" mass="21479">MKWVDDFIDGITSTHGLENLRKTEGEEELKPLDFSNIRPQEKQVRSNDRHVDLLHQGPHPSGGYKGGDGLPSIDESQTSRRPYRKTYKRDGSALKVALILSIVIAVIQLFVEASFLVAIMVIVVGVEVGLCLTGLATGQSFEPSMVFFFLFSTASLALLAYCAFAWRPDEIWRILATVFFCIPQIMLVVTWD</sequence>
<feature type="transmembrane region" description="Helical" evidence="2">
    <location>
        <begin position="172"/>
        <end position="191"/>
    </location>
</feature>
<feature type="transmembrane region" description="Helical" evidence="2">
    <location>
        <begin position="117"/>
        <end position="138"/>
    </location>
</feature>
<evidence type="ECO:0000313" key="3">
    <source>
        <dbReference type="EMBL" id="MBO8442589.1"/>
    </source>
</evidence>
<feature type="transmembrane region" description="Helical" evidence="2">
    <location>
        <begin position="145"/>
        <end position="166"/>
    </location>
</feature>
<organism evidence="3 4">
    <name type="scientific">Candidatus Aphodenecus pullistercoris</name>
    <dbReference type="NCBI Taxonomy" id="2840669"/>
    <lineage>
        <taxon>Bacteria</taxon>
        <taxon>Pseudomonadati</taxon>
        <taxon>Spirochaetota</taxon>
        <taxon>Spirochaetia</taxon>
        <taxon>Spirochaetales</taxon>
        <taxon>Candidatus Aphodenecus</taxon>
    </lineage>
</organism>
<dbReference type="Proteomes" id="UP000823633">
    <property type="component" value="Unassembled WGS sequence"/>
</dbReference>
<evidence type="ECO:0000313" key="4">
    <source>
        <dbReference type="Proteomes" id="UP000823633"/>
    </source>
</evidence>
<accession>A0A9D9H967</accession>
<dbReference type="EMBL" id="JADIMU010000016">
    <property type="protein sequence ID" value="MBO8442589.1"/>
    <property type="molecule type" value="Genomic_DNA"/>
</dbReference>
<reference evidence="3" key="1">
    <citation type="submission" date="2020-10" db="EMBL/GenBank/DDBJ databases">
        <authorList>
            <person name="Gilroy R."/>
        </authorList>
    </citation>
    <scope>NUCLEOTIDE SEQUENCE</scope>
    <source>
        <strain evidence="3">11167</strain>
    </source>
</reference>
<keyword evidence="2" id="KW-0812">Transmembrane</keyword>
<dbReference type="AlphaFoldDB" id="A0A9D9H967"/>